<evidence type="ECO:0000256" key="2">
    <source>
        <dbReference type="ARBA" id="ARBA00022692"/>
    </source>
</evidence>
<sequence length="383" mass="41534">MNNYSNTRATLAIAKASFRSIIRSPSAVVFSLAFPLIFILVFANIGSGGVAVDVGVAKGSDTLSPVYVALKKVKIINLITTQSAEDMKADLSKGSIDAILNIQKNKNGAMTLYPPLSALGNNQKAPYTVNVQYTKASSKGAILQSVLVNILNNINETFRKKISLDHFPVLAEVKETTITGRAYKYIDFILPGQLGFSLLSSGVFGTAFVFISLRLTLVIKRFFATPVKRYSIVLGEALARLTFSLLGATFIIMVGHFMFGFTLIHGIVTVLNMLVLSAIGLIIFMGFGFTVSGIAKNESTVPPLSNIITLPQFLLSGTFFSVTAFPKWLQYVSNALPLTHLNNAMRKVAFEGAGLGDVTHQLFILLLWGIGVYAVAVKTFKWE</sequence>
<dbReference type="InterPro" id="IPR000412">
    <property type="entry name" value="ABC_2_transport"/>
</dbReference>
<evidence type="ECO:0000256" key="1">
    <source>
        <dbReference type="ARBA" id="ARBA00004141"/>
    </source>
</evidence>
<gene>
    <name evidence="7" type="ORF">IDJ77_22985</name>
</gene>
<dbReference type="InterPro" id="IPR052902">
    <property type="entry name" value="ABC-2_transporter"/>
</dbReference>
<dbReference type="EMBL" id="JACWMY010000014">
    <property type="protein sequence ID" value="MBD1366696.1"/>
    <property type="molecule type" value="Genomic_DNA"/>
</dbReference>
<evidence type="ECO:0000313" key="7">
    <source>
        <dbReference type="EMBL" id="MBD1366696.1"/>
    </source>
</evidence>
<feature type="transmembrane region" description="Helical" evidence="5">
    <location>
        <begin position="21"/>
        <end position="43"/>
    </location>
</feature>
<evidence type="ECO:0000256" key="5">
    <source>
        <dbReference type="RuleBase" id="RU361157"/>
    </source>
</evidence>
<dbReference type="InterPro" id="IPR047817">
    <property type="entry name" value="ABC2_TM_bact-type"/>
</dbReference>
<keyword evidence="3 5" id="KW-1133">Transmembrane helix</keyword>
<dbReference type="Proteomes" id="UP000606600">
    <property type="component" value="Unassembled WGS sequence"/>
</dbReference>
<feature type="transmembrane region" description="Helical" evidence="5">
    <location>
        <begin position="307"/>
        <end position="329"/>
    </location>
</feature>
<name>A0ABR7WWM8_9SPHI</name>
<evidence type="ECO:0000259" key="6">
    <source>
        <dbReference type="PROSITE" id="PS51012"/>
    </source>
</evidence>
<evidence type="ECO:0000256" key="3">
    <source>
        <dbReference type="ARBA" id="ARBA00022989"/>
    </source>
</evidence>
<keyword evidence="5" id="KW-0813">Transport</keyword>
<comment type="similarity">
    <text evidence="5">Belongs to the ABC-2 integral membrane protein family.</text>
</comment>
<keyword evidence="2 5" id="KW-0812">Transmembrane</keyword>
<dbReference type="PROSITE" id="PS51012">
    <property type="entry name" value="ABC_TM2"/>
    <property type="match status" value="1"/>
</dbReference>
<feature type="transmembrane region" description="Helical" evidence="5">
    <location>
        <begin position="362"/>
        <end position="380"/>
    </location>
</feature>
<dbReference type="PRINTS" id="PR00164">
    <property type="entry name" value="ABC2TRNSPORT"/>
</dbReference>
<dbReference type="InterPro" id="IPR013525">
    <property type="entry name" value="ABC2_TM"/>
</dbReference>
<comment type="subcellular location">
    <subcellularLocation>
        <location evidence="5">Cell membrane</location>
        <topology evidence="5">Multi-pass membrane protein</topology>
    </subcellularLocation>
    <subcellularLocation>
        <location evidence="1">Membrane</location>
        <topology evidence="1">Multi-pass membrane protein</topology>
    </subcellularLocation>
</comment>
<reference evidence="7 8" key="1">
    <citation type="submission" date="2020-09" db="EMBL/GenBank/DDBJ databases">
        <title>Novel species of Mucilaginibacter isolated from a glacier on the Tibetan Plateau.</title>
        <authorList>
            <person name="Liu Q."/>
            <person name="Xin Y.-H."/>
        </authorList>
    </citation>
    <scope>NUCLEOTIDE SEQUENCE [LARGE SCALE GENOMIC DNA]</scope>
    <source>
        <strain evidence="7 8">ZT4R22</strain>
    </source>
</reference>
<dbReference type="RefSeq" id="WP_191191338.1">
    <property type="nucleotide sequence ID" value="NZ_JACWMY010000014.1"/>
</dbReference>
<dbReference type="Pfam" id="PF12698">
    <property type="entry name" value="ABC2_membrane_3"/>
    <property type="match status" value="1"/>
</dbReference>
<keyword evidence="4 5" id="KW-0472">Membrane</keyword>
<protein>
    <recommendedName>
        <fullName evidence="5">Transport permease protein</fullName>
    </recommendedName>
</protein>
<dbReference type="PANTHER" id="PTHR43027">
    <property type="entry name" value="DOXORUBICIN RESISTANCE ABC TRANSPORTER PERMEASE PROTEIN DRRC-RELATED"/>
    <property type="match status" value="1"/>
</dbReference>
<keyword evidence="8" id="KW-1185">Reference proteome</keyword>
<feature type="transmembrane region" description="Helical" evidence="5">
    <location>
        <begin position="194"/>
        <end position="217"/>
    </location>
</feature>
<feature type="transmembrane region" description="Helical" evidence="5">
    <location>
        <begin position="238"/>
        <end position="264"/>
    </location>
</feature>
<organism evidence="7 8">
    <name type="scientific">Mucilaginibacter pankratovii</name>
    <dbReference type="NCBI Taxonomy" id="2772110"/>
    <lineage>
        <taxon>Bacteria</taxon>
        <taxon>Pseudomonadati</taxon>
        <taxon>Bacteroidota</taxon>
        <taxon>Sphingobacteriia</taxon>
        <taxon>Sphingobacteriales</taxon>
        <taxon>Sphingobacteriaceae</taxon>
        <taxon>Mucilaginibacter</taxon>
    </lineage>
</organism>
<dbReference type="PANTHER" id="PTHR43027:SF1">
    <property type="entry name" value="DOXORUBICIN RESISTANCE ABC TRANSPORTER PERMEASE PROTEIN DRRC-RELATED"/>
    <property type="match status" value="1"/>
</dbReference>
<comment type="caution">
    <text evidence="7">The sequence shown here is derived from an EMBL/GenBank/DDBJ whole genome shotgun (WGS) entry which is preliminary data.</text>
</comment>
<evidence type="ECO:0000256" key="4">
    <source>
        <dbReference type="ARBA" id="ARBA00023136"/>
    </source>
</evidence>
<feature type="domain" description="ABC transmembrane type-2" evidence="6">
    <location>
        <begin position="151"/>
        <end position="383"/>
    </location>
</feature>
<keyword evidence="5" id="KW-1003">Cell membrane</keyword>
<evidence type="ECO:0000313" key="8">
    <source>
        <dbReference type="Proteomes" id="UP000606600"/>
    </source>
</evidence>
<feature type="transmembrane region" description="Helical" evidence="5">
    <location>
        <begin position="270"/>
        <end position="295"/>
    </location>
</feature>
<accession>A0ABR7WWM8</accession>
<proteinExistence type="inferred from homology"/>